<dbReference type="AlphaFoldDB" id="A0A644Z8D0"/>
<organism evidence="2">
    <name type="scientific">bioreactor metagenome</name>
    <dbReference type="NCBI Taxonomy" id="1076179"/>
    <lineage>
        <taxon>unclassified sequences</taxon>
        <taxon>metagenomes</taxon>
        <taxon>ecological metagenomes</taxon>
    </lineage>
</organism>
<proteinExistence type="predicted"/>
<feature type="region of interest" description="Disordered" evidence="1">
    <location>
        <begin position="45"/>
        <end position="89"/>
    </location>
</feature>
<reference evidence="2" key="1">
    <citation type="submission" date="2019-08" db="EMBL/GenBank/DDBJ databases">
        <authorList>
            <person name="Kucharzyk K."/>
            <person name="Murdoch R.W."/>
            <person name="Higgins S."/>
            <person name="Loffler F."/>
        </authorList>
    </citation>
    <scope>NUCLEOTIDE SEQUENCE</scope>
</reference>
<accession>A0A644Z8D0</accession>
<sequence length="89" mass="9782">MVRGNDLDDVLAAEKSLAGRERRLDIGILLIDDIRRREDGVHAVLSGYGRGSRQREEGADPDLFGGKGRRRRKEGGAKNQHNDNGGTLT</sequence>
<comment type="caution">
    <text evidence="2">The sequence shown here is derived from an EMBL/GenBank/DDBJ whole genome shotgun (WGS) entry which is preliminary data.</text>
</comment>
<evidence type="ECO:0000256" key="1">
    <source>
        <dbReference type="SAM" id="MobiDB-lite"/>
    </source>
</evidence>
<gene>
    <name evidence="2" type="ORF">SDC9_83511</name>
</gene>
<dbReference type="EMBL" id="VSSQ01007766">
    <property type="protein sequence ID" value="MPM36907.1"/>
    <property type="molecule type" value="Genomic_DNA"/>
</dbReference>
<protein>
    <submittedName>
        <fullName evidence="2">Uncharacterized protein</fullName>
    </submittedName>
</protein>
<evidence type="ECO:0000313" key="2">
    <source>
        <dbReference type="EMBL" id="MPM36907.1"/>
    </source>
</evidence>
<name>A0A644Z8D0_9ZZZZ</name>